<reference evidence="2 3" key="1">
    <citation type="submission" date="2016-05" db="EMBL/GenBank/DDBJ databases">
        <title>Comparative analysis of secretome profiles of manganese(II)-oxidizing ascomycete fungi.</title>
        <authorList>
            <consortium name="DOE Joint Genome Institute"/>
            <person name="Zeiner C.A."/>
            <person name="Purvine S.O."/>
            <person name="Zink E.M."/>
            <person name="Wu S."/>
            <person name="Pasa-Tolic L."/>
            <person name="Chaput D.L."/>
            <person name="Haridas S."/>
            <person name="Grigoriev I.V."/>
            <person name="Santelli C.M."/>
            <person name="Hansel C.M."/>
        </authorList>
    </citation>
    <scope>NUCLEOTIDE SEQUENCE [LARGE SCALE GENOMIC DNA]</scope>
    <source>
        <strain evidence="2 3">AP3s5-JAC2a</strain>
    </source>
</reference>
<keyword evidence="1" id="KW-0812">Transmembrane</keyword>
<proteinExistence type="predicted"/>
<evidence type="ECO:0000256" key="1">
    <source>
        <dbReference type="SAM" id="Phobius"/>
    </source>
</evidence>
<dbReference type="Proteomes" id="UP000077069">
    <property type="component" value="Unassembled WGS sequence"/>
</dbReference>
<dbReference type="EMBL" id="KV441553">
    <property type="protein sequence ID" value="OAG04706.1"/>
    <property type="molecule type" value="Genomic_DNA"/>
</dbReference>
<evidence type="ECO:0000313" key="3">
    <source>
        <dbReference type="Proteomes" id="UP000077069"/>
    </source>
</evidence>
<dbReference type="InParanoid" id="A0A177CBJ2"/>
<sequence length="108" mass="11742">MKEEPGVMPPRAHSFLLGLSLCFHLGTPVCFLGSTKRVFAFRRHPVLMSTAESNSMCPDFVSRSLPVILSSCIANRSVVGSLMGLHCLELGPNFRSSIVIASSYINNT</sequence>
<evidence type="ECO:0000313" key="2">
    <source>
        <dbReference type="EMBL" id="OAG04706.1"/>
    </source>
</evidence>
<dbReference type="GeneID" id="28770954"/>
<name>A0A177CBJ2_9PLEO</name>
<organism evidence="2 3">
    <name type="scientific">Paraphaeosphaeria sporulosa</name>
    <dbReference type="NCBI Taxonomy" id="1460663"/>
    <lineage>
        <taxon>Eukaryota</taxon>
        <taxon>Fungi</taxon>
        <taxon>Dikarya</taxon>
        <taxon>Ascomycota</taxon>
        <taxon>Pezizomycotina</taxon>
        <taxon>Dothideomycetes</taxon>
        <taxon>Pleosporomycetidae</taxon>
        <taxon>Pleosporales</taxon>
        <taxon>Massarineae</taxon>
        <taxon>Didymosphaeriaceae</taxon>
        <taxon>Paraphaeosphaeria</taxon>
    </lineage>
</organism>
<dbReference type="AlphaFoldDB" id="A0A177CBJ2"/>
<keyword evidence="1" id="KW-1133">Transmembrane helix</keyword>
<keyword evidence="3" id="KW-1185">Reference proteome</keyword>
<accession>A0A177CBJ2</accession>
<keyword evidence="1" id="KW-0472">Membrane</keyword>
<gene>
    <name evidence="2" type="ORF">CC84DRAFT_800969</name>
</gene>
<protein>
    <submittedName>
        <fullName evidence="2">Uncharacterized protein</fullName>
    </submittedName>
</protein>
<feature type="transmembrane region" description="Helical" evidence="1">
    <location>
        <begin position="12"/>
        <end position="33"/>
    </location>
</feature>
<dbReference type="RefSeq" id="XP_018035071.1">
    <property type="nucleotide sequence ID" value="XM_018187468.1"/>
</dbReference>